<keyword evidence="2" id="KW-0238">DNA-binding</keyword>
<accession>A0A6N2BHS7</accession>
<dbReference type="Pfam" id="PF02365">
    <property type="entry name" value="NAM"/>
    <property type="match status" value="1"/>
</dbReference>
<evidence type="ECO:0000256" key="1">
    <source>
        <dbReference type="ARBA" id="ARBA00023015"/>
    </source>
</evidence>
<proteinExistence type="predicted"/>
<dbReference type="InterPro" id="IPR003441">
    <property type="entry name" value="NAC-dom"/>
</dbReference>
<dbReference type="InterPro" id="IPR036093">
    <property type="entry name" value="NAC_dom_sf"/>
</dbReference>
<dbReference type="PANTHER" id="PTHR31744">
    <property type="entry name" value="PROTEIN CUP-SHAPED COTYLEDON 2-RELATED"/>
    <property type="match status" value="1"/>
</dbReference>
<dbReference type="GO" id="GO:0006355">
    <property type="term" value="P:regulation of DNA-templated transcription"/>
    <property type="evidence" value="ECO:0007669"/>
    <property type="project" value="InterPro"/>
</dbReference>
<evidence type="ECO:0000256" key="4">
    <source>
        <dbReference type="ARBA" id="ARBA00023242"/>
    </source>
</evidence>
<evidence type="ECO:0000256" key="2">
    <source>
        <dbReference type="ARBA" id="ARBA00023125"/>
    </source>
</evidence>
<keyword evidence="1" id="KW-0805">Transcription regulation</keyword>
<dbReference type="Gene3D" id="2.170.150.80">
    <property type="entry name" value="NAC domain"/>
    <property type="match status" value="1"/>
</dbReference>
<keyword evidence="3" id="KW-0804">Transcription</keyword>
<comment type="caution">
    <text evidence="6">The sequence shown here is derived from an EMBL/GenBank/DDBJ whole genome shotgun (WGS) entry which is preliminary data.</text>
</comment>
<dbReference type="PROSITE" id="PS51005">
    <property type="entry name" value="NAC"/>
    <property type="match status" value="1"/>
</dbReference>
<dbReference type="SUPFAM" id="SSF101941">
    <property type="entry name" value="NAC domain"/>
    <property type="match status" value="1"/>
</dbReference>
<feature type="domain" description="NAC" evidence="5">
    <location>
        <begin position="11"/>
        <end position="165"/>
    </location>
</feature>
<organism evidence="6">
    <name type="scientific">Solanum chilense</name>
    <name type="common">Tomato</name>
    <name type="synonym">Lycopersicon chilense</name>
    <dbReference type="NCBI Taxonomy" id="4083"/>
    <lineage>
        <taxon>Eukaryota</taxon>
        <taxon>Viridiplantae</taxon>
        <taxon>Streptophyta</taxon>
        <taxon>Embryophyta</taxon>
        <taxon>Tracheophyta</taxon>
        <taxon>Spermatophyta</taxon>
        <taxon>Magnoliopsida</taxon>
        <taxon>eudicotyledons</taxon>
        <taxon>Gunneridae</taxon>
        <taxon>Pentapetalae</taxon>
        <taxon>asterids</taxon>
        <taxon>lamiids</taxon>
        <taxon>Solanales</taxon>
        <taxon>Solanaceae</taxon>
        <taxon>Solanoideae</taxon>
        <taxon>Solaneae</taxon>
        <taxon>Solanum</taxon>
        <taxon>Solanum subgen. Lycopersicon</taxon>
    </lineage>
</organism>
<gene>
    <name evidence="6" type="ORF">EJD97_010373</name>
</gene>
<protein>
    <recommendedName>
        <fullName evidence="5">NAC domain-containing protein</fullName>
    </recommendedName>
</protein>
<dbReference type="GO" id="GO:0003677">
    <property type="term" value="F:DNA binding"/>
    <property type="evidence" value="ECO:0007669"/>
    <property type="project" value="UniProtKB-KW"/>
</dbReference>
<evidence type="ECO:0000259" key="5">
    <source>
        <dbReference type="PROSITE" id="PS51005"/>
    </source>
</evidence>
<evidence type="ECO:0000313" key="6">
    <source>
        <dbReference type="EMBL" id="TMW94367.1"/>
    </source>
</evidence>
<name>A0A6N2BHS7_SOLCI</name>
<reference evidence="6" key="1">
    <citation type="submission" date="2019-05" db="EMBL/GenBank/DDBJ databases">
        <title>The de novo reference genome and transcriptome assemblies of the wild tomato species Solanum chilense.</title>
        <authorList>
            <person name="Stam R."/>
            <person name="Nosenko T."/>
            <person name="Hoerger A.C."/>
            <person name="Stephan W."/>
            <person name="Seidel M.A."/>
            <person name="Kuhn J.M.M."/>
            <person name="Haberer G."/>
            <person name="Tellier A."/>
        </authorList>
    </citation>
    <scope>NUCLEOTIDE SEQUENCE</scope>
    <source>
        <tissue evidence="6">Mature leaves</tissue>
    </source>
</reference>
<keyword evidence="4" id="KW-0539">Nucleus</keyword>
<sequence>MSGEEEWKQQIPPGFRFIPTDEEILQYYLFRYVTGNYILPGIIPLVDLYECDPDYLPGVNMEGEYTYFFTKRDRKYVNGTKNTSRVTRDGRGYWKSTNKKSIVVAQDGSKLGKKTTLKYYFKNPEGDDIPAQWIMHEYVISCKIVNPSIEDEYYDDIAACRIYKKKPEIKEETSTDPNLLMSDHNTGEPQLSVKRKFIASDPPHDTTMSSNYLCDSHAAFILDGMRTTYEIGQTSNTKSIPIEINHTSSTNLTPFEIDQMSYTKSTLFEIGQTSNTNSTPLEIDNTVPMGEGVFVGPTDQTSTNVYQNQSNEGKIEGTNFDLDLDGLHNILHDSSPPDESFEEYWQSLQI</sequence>
<dbReference type="AlphaFoldDB" id="A0A6N2BHS7"/>
<dbReference type="EMBL" id="RXGB01002657">
    <property type="protein sequence ID" value="TMW94367.1"/>
    <property type="molecule type" value="Genomic_DNA"/>
</dbReference>
<evidence type="ECO:0000256" key="3">
    <source>
        <dbReference type="ARBA" id="ARBA00023163"/>
    </source>
</evidence>